<dbReference type="InterPro" id="IPR002347">
    <property type="entry name" value="SDR_fam"/>
</dbReference>
<dbReference type="Pfam" id="PF00106">
    <property type="entry name" value="adh_short"/>
    <property type="match status" value="1"/>
</dbReference>
<dbReference type="InterPro" id="IPR057326">
    <property type="entry name" value="KR_dom"/>
</dbReference>
<name>A0A382HLZ5_9ZZZZ</name>
<evidence type="ECO:0000256" key="1">
    <source>
        <dbReference type="ARBA" id="ARBA00006484"/>
    </source>
</evidence>
<dbReference type="InterPro" id="IPR036291">
    <property type="entry name" value="NAD(P)-bd_dom_sf"/>
</dbReference>
<dbReference type="PRINTS" id="PR00080">
    <property type="entry name" value="SDRFAMILY"/>
</dbReference>
<sequence>MDLENQVVLITGGAGGLGRAICHEFASNGARLIIGYRESAAAAETLSGELMGSGHSAKEASVENSHRLASLADEIESEYGRLDILINNAGITRFVAHDDLDGLDDELIDEIFRTNWRGAFACVRAFCSLLNAGAGGLVINISSIAGATAMGSNIAYCASKAAMNTMTMSLARALAPRIRVVSLSPGLAETDFVTGLDQSWWDEQSQRTPLQRLAKPEDVAQAALAIATSLKFSNGCIIPVDGGRPLT</sequence>
<evidence type="ECO:0000313" key="4">
    <source>
        <dbReference type="EMBL" id="SVB88122.1"/>
    </source>
</evidence>
<reference evidence="4" key="1">
    <citation type="submission" date="2018-05" db="EMBL/GenBank/DDBJ databases">
        <authorList>
            <person name="Lanie J.A."/>
            <person name="Ng W.-L."/>
            <person name="Kazmierczak K.M."/>
            <person name="Andrzejewski T.M."/>
            <person name="Davidsen T.M."/>
            <person name="Wayne K.J."/>
            <person name="Tettelin H."/>
            <person name="Glass J.I."/>
            <person name="Rusch D."/>
            <person name="Podicherti R."/>
            <person name="Tsui H.-C.T."/>
            <person name="Winkler M.E."/>
        </authorList>
    </citation>
    <scope>NUCLEOTIDE SEQUENCE</scope>
</reference>
<dbReference type="PROSITE" id="PS00061">
    <property type="entry name" value="ADH_SHORT"/>
    <property type="match status" value="1"/>
</dbReference>
<gene>
    <name evidence="4" type="ORF">METZ01_LOCUS240976</name>
</gene>
<comment type="similarity">
    <text evidence="1">Belongs to the short-chain dehydrogenases/reductases (SDR) family.</text>
</comment>
<organism evidence="4">
    <name type="scientific">marine metagenome</name>
    <dbReference type="NCBI Taxonomy" id="408172"/>
    <lineage>
        <taxon>unclassified sequences</taxon>
        <taxon>metagenomes</taxon>
        <taxon>ecological metagenomes</taxon>
    </lineage>
</organism>
<accession>A0A382HLZ5</accession>
<protein>
    <recommendedName>
        <fullName evidence="3">Ketoreductase domain-containing protein</fullName>
    </recommendedName>
</protein>
<dbReference type="SUPFAM" id="SSF51735">
    <property type="entry name" value="NAD(P)-binding Rossmann-fold domains"/>
    <property type="match status" value="1"/>
</dbReference>
<dbReference type="InterPro" id="IPR020904">
    <property type="entry name" value="Sc_DH/Rdtase_CS"/>
</dbReference>
<dbReference type="PRINTS" id="PR00081">
    <property type="entry name" value="GDHRDH"/>
</dbReference>
<dbReference type="FunFam" id="3.40.50.720:FF:000173">
    <property type="entry name" value="3-oxoacyl-[acyl-carrier protein] reductase"/>
    <property type="match status" value="1"/>
</dbReference>
<dbReference type="AlphaFoldDB" id="A0A382HLZ5"/>
<dbReference type="GO" id="GO:0016616">
    <property type="term" value="F:oxidoreductase activity, acting on the CH-OH group of donors, NAD or NADP as acceptor"/>
    <property type="evidence" value="ECO:0007669"/>
    <property type="project" value="TreeGrafter"/>
</dbReference>
<dbReference type="PANTHER" id="PTHR42760:SF40">
    <property type="entry name" value="3-OXOACYL-[ACYL-CARRIER-PROTEIN] REDUCTASE, CHLOROPLASTIC"/>
    <property type="match status" value="1"/>
</dbReference>
<feature type="domain" description="Ketoreductase" evidence="3">
    <location>
        <begin position="6"/>
        <end position="190"/>
    </location>
</feature>
<dbReference type="Gene3D" id="3.40.50.720">
    <property type="entry name" value="NAD(P)-binding Rossmann-like Domain"/>
    <property type="match status" value="1"/>
</dbReference>
<evidence type="ECO:0000259" key="3">
    <source>
        <dbReference type="SMART" id="SM00822"/>
    </source>
</evidence>
<dbReference type="EMBL" id="UINC01061976">
    <property type="protein sequence ID" value="SVB88122.1"/>
    <property type="molecule type" value="Genomic_DNA"/>
</dbReference>
<dbReference type="SMART" id="SM00822">
    <property type="entry name" value="PKS_KR"/>
    <property type="match status" value="1"/>
</dbReference>
<keyword evidence="2" id="KW-0560">Oxidoreductase</keyword>
<proteinExistence type="inferred from homology"/>
<dbReference type="CDD" id="cd05233">
    <property type="entry name" value="SDR_c"/>
    <property type="match status" value="1"/>
</dbReference>
<dbReference type="PANTHER" id="PTHR42760">
    <property type="entry name" value="SHORT-CHAIN DEHYDROGENASES/REDUCTASES FAMILY MEMBER"/>
    <property type="match status" value="1"/>
</dbReference>
<evidence type="ECO:0000256" key="2">
    <source>
        <dbReference type="ARBA" id="ARBA00023002"/>
    </source>
</evidence>
<dbReference type="GO" id="GO:0030497">
    <property type="term" value="P:fatty acid elongation"/>
    <property type="evidence" value="ECO:0007669"/>
    <property type="project" value="TreeGrafter"/>
</dbReference>